<proteinExistence type="predicted"/>
<reference evidence="3" key="1">
    <citation type="journal article" date="2019" name="Int. J. Syst. Evol. Microbiol.">
        <title>The Global Catalogue of Microorganisms (GCM) 10K type strain sequencing project: providing services to taxonomists for standard genome sequencing and annotation.</title>
        <authorList>
            <consortium name="The Broad Institute Genomics Platform"/>
            <consortium name="The Broad Institute Genome Sequencing Center for Infectious Disease"/>
            <person name="Wu L."/>
            <person name="Ma J."/>
        </authorList>
    </citation>
    <scope>NUCLEOTIDE SEQUENCE [LARGE SCALE GENOMIC DNA]</scope>
    <source>
        <strain evidence="3">CCUG 62215</strain>
    </source>
</reference>
<accession>A0ABW3N5N5</accession>
<name>A0ABW3N5N5_9FLAO</name>
<comment type="caution">
    <text evidence="2">The sequence shown here is derived from an EMBL/GenBank/DDBJ whole genome shotgun (WGS) entry which is preliminary data.</text>
</comment>
<dbReference type="PROSITE" id="PS51257">
    <property type="entry name" value="PROKAR_LIPOPROTEIN"/>
    <property type="match status" value="1"/>
</dbReference>
<evidence type="ECO:0000256" key="1">
    <source>
        <dbReference type="SAM" id="SignalP"/>
    </source>
</evidence>
<keyword evidence="3" id="KW-1185">Reference proteome</keyword>
<organism evidence="2 3">
    <name type="scientific">Winogradskyella litorisediminis</name>
    <dbReference type="NCBI Taxonomy" id="1156618"/>
    <lineage>
        <taxon>Bacteria</taxon>
        <taxon>Pseudomonadati</taxon>
        <taxon>Bacteroidota</taxon>
        <taxon>Flavobacteriia</taxon>
        <taxon>Flavobacteriales</taxon>
        <taxon>Flavobacteriaceae</taxon>
        <taxon>Winogradskyella</taxon>
    </lineage>
</organism>
<keyword evidence="1" id="KW-0732">Signal</keyword>
<evidence type="ECO:0000313" key="2">
    <source>
        <dbReference type="EMBL" id="MFD1061935.1"/>
    </source>
</evidence>
<feature type="chain" id="PRO_5046636388" description="DUF4625 domain-containing protein" evidence="1">
    <location>
        <begin position="23"/>
        <end position="167"/>
    </location>
</feature>
<feature type="signal peptide" evidence="1">
    <location>
        <begin position="1"/>
        <end position="22"/>
    </location>
</feature>
<sequence>MKNRVLALICILAITLSISCEGDDDATQRGSETIEVFIDGATVPVEFSTNITADDFPVAPQTGFSNIFRITSQDTSTNPFLFQFGPSNANPFTVTVPSSETISGPVSGRLQIFGVDIDDAAANNLTFSYVAFGPNTGDTIEINITGTYFDNSSVQHTISVVIDIVRD</sequence>
<dbReference type="EMBL" id="JBHTJL010000003">
    <property type="protein sequence ID" value="MFD1061935.1"/>
    <property type="molecule type" value="Genomic_DNA"/>
</dbReference>
<dbReference type="Proteomes" id="UP001597013">
    <property type="component" value="Unassembled WGS sequence"/>
</dbReference>
<dbReference type="RefSeq" id="WP_386127308.1">
    <property type="nucleotide sequence ID" value="NZ_JBHTJL010000003.1"/>
</dbReference>
<evidence type="ECO:0000313" key="3">
    <source>
        <dbReference type="Proteomes" id="UP001597013"/>
    </source>
</evidence>
<protein>
    <recommendedName>
        <fullName evidence="4">DUF4625 domain-containing protein</fullName>
    </recommendedName>
</protein>
<evidence type="ECO:0008006" key="4">
    <source>
        <dbReference type="Google" id="ProtNLM"/>
    </source>
</evidence>
<gene>
    <name evidence="2" type="ORF">ACFQ1Q_01655</name>
</gene>